<comment type="caution">
    <text evidence="2">The sequence shown here is derived from an EMBL/GenBank/DDBJ whole genome shotgun (WGS) entry which is preliminary data.</text>
</comment>
<proteinExistence type="predicted"/>
<feature type="transmembrane region" description="Helical" evidence="1">
    <location>
        <begin position="12"/>
        <end position="31"/>
    </location>
</feature>
<accession>A0A9W6JHD2</accession>
<keyword evidence="1" id="KW-1133">Transmembrane helix</keyword>
<name>A0A9W6JHD2_9HYPH</name>
<protein>
    <submittedName>
        <fullName evidence="2">Uncharacterized protein</fullName>
    </submittedName>
</protein>
<keyword evidence="1" id="KW-0472">Membrane</keyword>
<evidence type="ECO:0000313" key="3">
    <source>
        <dbReference type="Proteomes" id="UP001143364"/>
    </source>
</evidence>
<sequence>MIQRRAGPGLKGAFLIATLVGFTPLWMAILADSGATVVVTANALRLLRIDITGSPR</sequence>
<reference evidence="2" key="1">
    <citation type="journal article" date="2014" name="Int. J. Syst. Evol. Microbiol.">
        <title>Complete genome sequence of Corynebacterium casei LMG S-19264T (=DSM 44701T), isolated from a smear-ripened cheese.</title>
        <authorList>
            <consortium name="US DOE Joint Genome Institute (JGI-PGF)"/>
            <person name="Walter F."/>
            <person name="Albersmeier A."/>
            <person name="Kalinowski J."/>
            <person name="Ruckert C."/>
        </authorList>
    </citation>
    <scope>NUCLEOTIDE SEQUENCE</scope>
    <source>
        <strain evidence="2">VKM B-2555</strain>
    </source>
</reference>
<dbReference type="EMBL" id="BSFK01000016">
    <property type="protein sequence ID" value="GLK77655.1"/>
    <property type="molecule type" value="Genomic_DNA"/>
</dbReference>
<organism evidence="2 3">
    <name type="scientific">Methylopila jiangsuensis</name>
    <dbReference type="NCBI Taxonomy" id="586230"/>
    <lineage>
        <taxon>Bacteria</taxon>
        <taxon>Pseudomonadati</taxon>
        <taxon>Pseudomonadota</taxon>
        <taxon>Alphaproteobacteria</taxon>
        <taxon>Hyphomicrobiales</taxon>
        <taxon>Methylopilaceae</taxon>
        <taxon>Methylopila</taxon>
    </lineage>
</organism>
<keyword evidence="3" id="KW-1185">Reference proteome</keyword>
<reference evidence="2" key="2">
    <citation type="submission" date="2023-01" db="EMBL/GenBank/DDBJ databases">
        <authorList>
            <person name="Sun Q."/>
            <person name="Evtushenko L."/>
        </authorList>
    </citation>
    <scope>NUCLEOTIDE SEQUENCE</scope>
    <source>
        <strain evidence="2">VKM B-2555</strain>
    </source>
</reference>
<dbReference type="RefSeq" id="WP_271206097.1">
    <property type="nucleotide sequence ID" value="NZ_BSFK01000016.1"/>
</dbReference>
<dbReference type="Proteomes" id="UP001143364">
    <property type="component" value="Unassembled WGS sequence"/>
</dbReference>
<evidence type="ECO:0000256" key="1">
    <source>
        <dbReference type="SAM" id="Phobius"/>
    </source>
</evidence>
<gene>
    <name evidence="2" type="ORF">GCM10008171_29090</name>
</gene>
<evidence type="ECO:0000313" key="2">
    <source>
        <dbReference type="EMBL" id="GLK77655.1"/>
    </source>
</evidence>
<keyword evidence="1" id="KW-0812">Transmembrane</keyword>
<dbReference type="AlphaFoldDB" id="A0A9W6JHD2"/>